<keyword evidence="11" id="KW-1185">Reference proteome</keyword>
<dbReference type="GO" id="GO:0006508">
    <property type="term" value="P:proteolysis"/>
    <property type="evidence" value="ECO:0007669"/>
    <property type="project" value="UniProtKB-KW"/>
</dbReference>
<dbReference type="AlphaFoldDB" id="A0A5C3N4B3"/>
<evidence type="ECO:0000256" key="1">
    <source>
        <dbReference type="ARBA" id="ARBA00007447"/>
    </source>
</evidence>
<feature type="chain" id="PRO_5022708070" evidence="8">
    <location>
        <begin position="17"/>
        <end position="410"/>
    </location>
</feature>
<evidence type="ECO:0000256" key="6">
    <source>
        <dbReference type="PIRSR" id="PIRSR601461-2"/>
    </source>
</evidence>
<evidence type="ECO:0000256" key="2">
    <source>
        <dbReference type="ARBA" id="ARBA00022670"/>
    </source>
</evidence>
<dbReference type="InterPro" id="IPR001461">
    <property type="entry name" value="Aspartic_peptidase_A1"/>
</dbReference>
<evidence type="ECO:0000256" key="5">
    <source>
        <dbReference type="PIRSR" id="PIRSR601461-1"/>
    </source>
</evidence>
<reference evidence="10 11" key="1">
    <citation type="journal article" date="2019" name="Nat. Ecol. Evol.">
        <title>Megaphylogeny resolves global patterns of mushroom evolution.</title>
        <authorList>
            <person name="Varga T."/>
            <person name="Krizsan K."/>
            <person name="Foldi C."/>
            <person name="Dima B."/>
            <person name="Sanchez-Garcia M."/>
            <person name="Sanchez-Ramirez S."/>
            <person name="Szollosi G.J."/>
            <person name="Szarkandi J.G."/>
            <person name="Papp V."/>
            <person name="Albert L."/>
            <person name="Andreopoulos W."/>
            <person name="Angelini C."/>
            <person name="Antonin V."/>
            <person name="Barry K.W."/>
            <person name="Bougher N.L."/>
            <person name="Buchanan P."/>
            <person name="Buyck B."/>
            <person name="Bense V."/>
            <person name="Catcheside P."/>
            <person name="Chovatia M."/>
            <person name="Cooper J."/>
            <person name="Damon W."/>
            <person name="Desjardin D."/>
            <person name="Finy P."/>
            <person name="Geml J."/>
            <person name="Haridas S."/>
            <person name="Hughes K."/>
            <person name="Justo A."/>
            <person name="Karasinski D."/>
            <person name="Kautmanova I."/>
            <person name="Kiss B."/>
            <person name="Kocsube S."/>
            <person name="Kotiranta H."/>
            <person name="LaButti K.M."/>
            <person name="Lechner B.E."/>
            <person name="Liimatainen K."/>
            <person name="Lipzen A."/>
            <person name="Lukacs Z."/>
            <person name="Mihaltcheva S."/>
            <person name="Morgado L.N."/>
            <person name="Niskanen T."/>
            <person name="Noordeloos M.E."/>
            <person name="Ohm R.A."/>
            <person name="Ortiz-Santana B."/>
            <person name="Ovrebo C."/>
            <person name="Racz N."/>
            <person name="Riley R."/>
            <person name="Savchenko A."/>
            <person name="Shiryaev A."/>
            <person name="Soop K."/>
            <person name="Spirin V."/>
            <person name="Szebenyi C."/>
            <person name="Tomsovsky M."/>
            <person name="Tulloss R.E."/>
            <person name="Uehling J."/>
            <person name="Grigoriev I.V."/>
            <person name="Vagvolgyi C."/>
            <person name="Papp T."/>
            <person name="Martin F.M."/>
            <person name="Miettinen O."/>
            <person name="Hibbett D.S."/>
            <person name="Nagy L.G."/>
        </authorList>
    </citation>
    <scope>NUCLEOTIDE SEQUENCE [LARGE SCALE GENOMIC DNA]</scope>
    <source>
        <strain evidence="10 11">OMC1185</strain>
    </source>
</reference>
<dbReference type="Gene3D" id="2.40.70.10">
    <property type="entry name" value="Acid Proteases"/>
    <property type="match status" value="2"/>
</dbReference>
<evidence type="ECO:0000256" key="3">
    <source>
        <dbReference type="ARBA" id="ARBA00022750"/>
    </source>
</evidence>
<dbReference type="FunFam" id="2.40.70.10:FF:000115">
    <property type="entry name" value="Lysosomal aspartic protease"/>
    <property type="match status" value="1"/>
</dbReference>
<evidence type="ECO:0000256" key="7">
    <source>
        <dbReference type="RuleBase" id="RU000454"/>
    </source>
</evidence>
<organism evidence="10 11">
    <name type="scientific">Heliocybe sulcata</name>
    <dbReference type="NCBI Taxonomy" id="5364"/>
    <lineage>
        <taxon>Eukaryota</taxon>
        <taxon>Fungi</taxon>
        <taxon>Dikarya</taxon>
        <taxon>Basidiomycota</taxon>
        <taxon>Agaricomycotina</taxon>
        <taxon>Agaricomycetes</taxon>
        <taxon>Gloeophyllales</taxon>
        <taxon>Gloeophyllaceae</taxon>
        <taxon>Heliocybe</taxon>
    </lineage>
</organism>
<feature type="disulfide bond" evidence="6">
    <location>
        <begin position="130"/>
        <end position="134"/>
    </location>
</feature>
<dbReference type="PANTHER" id="PTHR47966:SF51">
    <property type="entry name" value="BETA-SITE APP-CLEAVING ENZYME, ISOFORM A-RELATED"/>
    <property type="match status" value="1"/>
</dbReference>
<evidence type="ECO:0000313" key="10">
    <source>
        <dbReference type="EMBL" id="TFK51942.1"/>
    </source>
</evidence>
<dbReference type="InterPro" id="IPR021109">
    <property type="entry name" value="Peptidase_aspartic_dom_sf"/>
</dbReference>
<keyword evidence="8" id="KW-0732">Signal</keyword>
<proteinExistence type="inferred from homology"/>
<sequence length="410" mass="43547">MYLPFIVPLLPLLVAACPAPSPATHIPLQKRSTIMNSDGTVNADALRRQLAYSTAKTQRGFMAYQKNTGMKHPLDAGNNGLSKRKSSSVDLTDDSQELWYGQISIGTPPKTYTVDFDTGSSDLFLPGSDCHTNCAGHKVYNANASSTSADVHKSFSLAYGDGSTVSGEQYNDTVTIAGLTAKQQRLGAASTYSSGFSKENFVPDGLMGMGYQSISEYNAPPVFSSLVAQGQTSQPVFSFKLARSGSQLTIGGSDSSLYTGGLTCIPVTQQGYWQTVMDNVKVNGNRVTNSIHAIIDTGTTLVVGDEATVDEIYAAIPGSRPAILEVGLGFFTVPCNNIPKLGLSFGSATFNISPQTFNLGRESAGSDRCVGGLVASPSATDFWIVGDVFLQNIYTVFDMGRNEVCFAKLS</sequence>
<dbReference type="SUPFAM" id="SSF50630">
    <property type="entry name" value="Acid proteases"/>
    <property type="match status" value="1"/>
</dbReference>
<dbReference type="InterPro" id="IPR001969">
    <property type="entry name" value="Aspartic_peptidase_AS"/>
</dbReference>
<feature type="domain" description="Peptidase A1" evidence="9">
    <location>
        <begin position="99"/>
        <end position="407"/>
    </location>
</feature>
<keyword evidence="3 7" id="KW-0064">Aspartyl protease</keyword>
<evidence type="ECO:0000259" key="9">
    <source>
        <dbReference type="PROSITE" id="PS51767"/>
    </source>
</evidence>
<dbReference type="GO" id="GO:0004190">
    <property type="term" value="F:aspartic-type endopeptidase activity"/>
    <property type="evidence" value="ECO:0007669"/>
    <property type="project" value="UniProtKB-KW"/>
</dbReference>
<evidence type="ECO:0000256" key="8">
    <source>
        <dbReference type="SAM" id="SignalP"/>
    </source>
</evidence>
<dbReference type="STRING" id="5364.A0A5C3N4B3"/>
<dbReference type="InterPro" id="IPR034164">
    <property type="entry name" value="Pepsin-like_dom"/>
</dbReference>
<protein>
    <submittedName>
        <fullName evidence="10">Asp-domain-containing protein</fullName>
    </submittedName>
</protein>
<keyword evidence="4 7" id="KW-0378">Hydrolase</keyword>
<dbReference type="OrthoDB" id="15189at2759"/>
<keyword evidence="6" id="KW-1015">Disulfide bond</keyword>
<dbReference type="Proteomes" id="UP000305948">
    <property type="component" value="Unassembled WGS sequence"/>
</dbReference>
<dbReference type="EMBL" id="ML213510">
    <property type="protein sequence ID" value="TFK51942.1"/>
    <property type="molecule type" value="Genomic_DNA"/>
</dbReference>
<dbReference type="CDD" id="cd05471">
    <property type="entry name" value="pepsin_like"/>
    <property type="match status" value="1"/>
</dbReference>
<dbReference type="PROSITE" id="PS00141">
    <property type="entry name" value="ASP_PROTEASE"/>
    <property type="match status" value="1"/>
</dbReference>
<evidence type="ECO:0000256" key="4">
    <source>
        <dbReference type="ARBA" id="ARBA00022801"/>
    </source>
</evidence>
<accession>A0A5C3N4B3</accession>
<dbReference type="PANTHER" id="PTHR47966">
    <property type="entry name" value="BETA-SITE APP-CLEAVING ENZYME, ISOFORM A-RELATED"/>
    <property type="match status" value="1"/>
</dbReference>
<dbReference type="Pfam" id="PF00026">
    <property type="entry name" value="Asp"/>
    <property type="match status" value="1"/>
</dbReference>
<dbReference type="PRINTS" id="PR00792">
    <property type="entry name" value="PEPSIN"/>
</dbReference>
<evidence type="ECO:0000313" key="11">
    <source>
        <dbReference type="Proteomes" id="UP000305948"/>
    </source>
</evidence>
<dbReference type="PROSITE" id="PS51767">
    <property type="entry name" value="PEPTIDASE_A1"/>
    <property type="match status" value="1"/>
</dbReference>
<feature type="active site" evidence="5">
    <location>
        <position position="117"/>
    </location>
</feature>
<comment type="similarity">
    <text evidence="1 7">Belongs to the peptidase A1 family.</text>
</comment>
<feature type="active site" evidence="5">
    <location>
        <position position="296"/>
    </location>
</feature>
<dbReference type="InterPro" id="IPR033121">
    <property type="entry name" value="PEPTIDASE_A1"/>
</dbReference>
<name>A0A5C3N4B3_9AGAM</name>
<keyword evidence="2 7" id="KW-0645">Protease</keyword>
<gene>
    <name evidence="10" type="ORF">OE88DRAFT_1658655</name>
</gene>
<feature type="signal peptide" evidence="8">
    <location>
        <begin position="1"/>
        <end position="16"/>
    </location>
</feature>